<dbReference type="InterPro" id="IPR016032">
    <property type="entry name" value="Sig_transdc_resp-reg_C-effctor"/>
</dbReference>
<keyword evidence="3" id="KW-0805">Transcription regulation</keyword>
<dbReference type="PROSITE" id="PS51755">
    <property type="entry name" value="OMPR_PHOB"/>
    <property type="match status" value="1"/>
</dbReference>
<dbReference type="STRING" id="1789224.BFG52_12310"/>
<dbReference type="PANTHER" id="PTHR48111:SF22">
    <property type="entry name" value="REGULATOR OF RPOS"/>
    <property type="match status" value="1"/>
</dbReference>
<evidence type="ECO:0000256" key="7">
    <source>
        <dbReference type="PROSITE-ProRule" id="PRU01091"/>
    </source>
</evidence>
<organism evidence="10 11">
    <name type="scientific">Acinetobacter larvae</name>
    <dbReference type="NCBI Taxonomy" id="1789224"/>
    <lineage>
        <taxon>Bacteria</taxon>
        <taxon>Pseudomonadati</taxon>
        <taxon>Pseudomonadota</taxon>
        <taxon>Gammaproteobacteria</taxon>
        <taxon>Moraxellales</taxon>
        <taxon>Moraxellaceae</taxon>
        <taxon>Acinetobacter</taxon>
    </lineage>
</organism>
<evidence type="ECO:0000313" key="11">
    <source>
        <dbReference type="Proteomes" id="UP000093391"/>
    </source>
</evidence>
<dbReference type="GO" id="GO:0000976">
    <property type="term" value="F:transcription cis-regulatory region binding"/>
    <property type="evidence" value="ECO:0007669"/>
    <property type="project" value="TreeGrafter"/>
</dbReference>
<dbReference type="GO" id="GO:0005829">
    <property type="term" value="C:cytosol"/>
    <property type="evidence" value="ECO:0007669"/>
    <property type="project" value="TreeGrafter"/>
</dbReference>
<dbReference type="PROSITE" id="PS50110">
    <property type="entry name" value="RESPONSE_REGULATORY"/>
    <property type="match status" value="1"/>
</dbReference>
<dbReference type="SUPFAM" id="SSF52172">
    <property type="entry name" value="CheY-like"/>
    <property type="match status" value="1"/>
</dbReference>
<protein>
    <submittedName>
        <fullName evidence="10">DNA-binding response regulator</fullName>
    </submittedName>
</protein>
<dbReference type="KEGG" id="ala:BFG52_12310"/>
<keyword evidence="2" id="KW-0902">Two-component regulatory system</keyword>
<dbReference type="AlphaFoldDB" id="A0A1B2M1J3"/>
<dbReference type="InterPro" id="IPR001789">
    <property type="entry name" value="Sig_transdc_resp-reg_receiver"/>
</dbReference>
<dbReference type="Pfam" id="PF00072">
    <property type="entry name" value="Response_reg"/>
    <property type="match status" value="1"/>
</dbReference>
<keyword evidence="4 7" id="KW-0238">DNA-binding</keyword>
<evidence type="ECO:0000259" key="8">
    <source>
        <dbReference type="PROSITE" id="PS50110"/>
    </source>
</evidence>
<evidence type="ECO:0000256" key="2">
    <source>
        <dbReference type="ARBA" id="ARBA00023012"/>
    </source>
</evidence>
<keyword evidence="11" id="KW-1185">Reference proteome</keyword>
<feature type="DNA-binding region" description="OmpR/PhoB-type" evidence="7">
    <location>
        <begin position="123"/>
        <end position="220"/>
    </location>
</feature>
<dbReference type="GO" id="GO:0006355">
    <property type="term" value="P:regulation of DNA-templated transcription"/>
    <property type="evidence" value="ECO:0007669"/>
    <property type="project" value="InterPro"/>
</dbReference>
<evidence type="ECO:0000259" key="9">
    <source>
        <dbReference type="PROSITE" id="PS51755"/>
    </source>
</evidence>
<feature type="modified residue" description="4-aspartylphosphate" evidence="6">
    <location>
        <position position="51"/>
    </location>
</feature>
<evidence type="ECO:0000256" key="1">
    <source>
        <dbReference type="ARBA" id="ARBA00022553"/>
    </source>
</evidence>
<dbReference type="Proteomes" id="UP000093391">
    <property type="component" value="Chromosome"/>
</dbReference>
<dbReference type="InterPro" id="IPR039420">
    <property type="entry name" value="WalR-like"/>
</dbReference>
<dbReference type="Gene3D" id="1.10.10.10">
    <property type="entry name" value="Winged helix-like DNA-binding domain superfamily/Winged helix DNA-binding domain"/>
    <property type="match status" value="1"/>
</dbReference>
<feature type="domain" description="Response regulatory" evidence="8">
    <location>
        <begin position="2"/>
        <end position="116"/>
    </location>
</feature>
<dbReference type="Gene3D" id="3.40.50.2300">
    <property type="match status" value="1"/>
</dbReference>
<dbReference type="RefSeq" id="WP_067556681.1">
    <property type="nucleotide sequence ID" value="NZ_CP016895.1"/>
</dbReference>
<dbReference type="PANTHER" id="PTHR48111">
    <property type="entry name" value="REGULATOR OF RPOS"/>
    <property type="match status" value="1"/>
</dbReference>
<reference evidence="10 11" key="1">
    <citation type="submission" date="2016-08" db="EMBL/GenBank/DDBJ databases">
        <authorList>
            <person name="Seilhamer J.J."/>
        </authorList>
    </citation>
    <scope>NUCLEOTIDE SEQUENCE [LARGE SCALE GENOMIC DNA]</scope>
    <source>
        <strain evidence="10 11">BRTC-1</strain>
    </source>
</reference>
<dbReference type="Pfam" id="PF00486">
    <property type="entry name" value="Trans_reg_C"/>
    <property type="match status" value="1"/>
</dbReference>
<evidence type="ECO:0000256" key="4">
    <source>
        <dbReference type="ARBA" id="ARBA00023125"/>
    </source>
</evidence>
<feature type="domain" description="OmpR/PhoB-type" evidence="9">
    <location>
        <begin position="123"/>
        <end position="220"/>
    </location>
</feature>
<dbReference type="GO" id="GO:0000156">
    <property type="term" value="F:phosphorelay response regulator activity"/>
    <property type="evidence" value="ECO:0007669"/>
    <property type="project" value="TreeGrafter"/>
</dbReference>
<dbReference type="CDD" id="cd00383">
    <property type="entry name" value="trans_reg_C"/>
    <property type="match status" value="1"/>
</dbReference>
<name>A0A1B2M1J3_9GAMM</name>
<sequence length="223" mass="25790">MRILIIDDHLDLITNIFAFFEKKQYVLDAAQDAIIALQLCKNNHYDMIILDWMLPKITGITFLEQLRALGINTPVIILTAKATLEDKLKGFSSGADDYLTKPFSLEELEARINALHNRVIGKNIVLNIADLQFDLSNNEVKRQQKIIQLRAGEKKILALLMRESPHIVSKEQLEFALWQDNPPDKDLLRTHIYELRKKIDSDFHIKLIKTCYKQGYKMTADEN</sequence>
<dbReference type="SMART" id="SM00862">
    <property type="entry name" value="Trans_reg_C"/>
    <property type="match status" value="1"/>
</dbReference>
<evidence type="ECO:0000256" key="5">
    <source>
        <dbReference type="ARBA" id="ARBA00023163"/>
    </source>
</evidence>
<keyword evidence="5" id="KW-0804">Transcription</keyword>
<accession>A0A1B2M1J3</accession>
<proteinExistence type="predicted"/>
<dbReference type="InterPro" id="IPR011006">
    <property type="entry name" value="CheY-like_superfamily"/>
</dbReference>
<evidence type="ECO:0000256" key="6">
    <source>
        <dbReference type="PROSITE-ProRule" id="PRU00169"/>
    </source>
</evidence>
<dbReference type="SUPFAM" id="SSF46894">
    <property type="entry name" value="C-terminal effector domain of the bipartite response regulators"/>
    <property type="match status" value="1"/>
</dbReference>
<gene>
    <name evidence="10" type="ORF">BFG52_12310</name>
</gene>
<dbReference type="SMART" id="SM00448">
    <property type="entry name" value="REC"/>
    <property type="match status" value="1"/>
</dbReference>
<dbReference type="GO" id="GO:0032993">
    <property type="term" value="C:protein-DNA complex"/>
    <property type="evidence" value="ECO:0007669"/>
    <property type="project" value="TreeGrafter"/>
</dbReference>
<dbReference type="Gene3D" id="6.10.250.690">
    <property type="match status" value="1"/>
</dbReference>
<evidence type="ECO:0000313" key="10">
    <source>
        <dbReference type="EMBL" id="AOA59055.1"/>
    </source>
</evidence>
<keyword evidence="1 6" id="KW-0597">Phosphoprotein</keyword>
<evidence type="ECO:0000256" key="3">
    <source>
        <dbReference type="ARBA" id="ARBA00023015"/>
    </source>
</evidence>
<dbReference type="InterPro" id="IPR001867">
    <property type="entry name" value="OmpR/PhoB-type_DNA-bd"/>
</dbReference>
<dbReference type="EMBL" id="CP016895">
    <property type="protein sequence ID" value="AOA59055.1"/>
    <property type="molecule type" value="Genomic_DNA"/>
</dbReference>
<dbReference type="OrthoDB" id="9802426at2"/>
<dbReference type="InterPro" id="IPR036388">
    <property type="entry name" value="WH-like_DNA-bd_sf"/>
</dbReference>